<dbReference type="EnsemblPlants" id="OGLUM04G26350.1">
    <property type="protein sequence ID" value="OGLUM04G26350.1"/>
    <property type="gene ID" value="OGLUM04G26350"/>
</dbReference>
<dbReference type="AlphaFoldDB" id="A0A0D9ZR87"/>
<proteinExistence type="predicted"/>
<evidence type="ECO:0000313" key="3">
    <source>
        <dbReference type="Proteomes" id="UP000026961"/>
    </source>
</evidence>
<organism evidence="2">
    <name type="scientific">Oryza glumipatula</name>
    <dbReference type="NCBI Taxonomy" id="40148"/>
    <lineage>
        <taxon>Eukaryota</taxon>
        <taxon>Viridiplantae</taxon>
        <taxon>Streptophyta</taxon>
        <taxon>Embryophyta</taxon>
        <taxon>Tracheophyta</taxon>
        <taxon>Spermatophyta</taxon>
        <taxon>Magnoliopsida</taxon>
        <taxon>Liliopsida</taxon>
        <taxon>Poales</taxon>
        <taxon>Poaceae</taxon>
        <taxon>BOP clade</taxon>
        <taxon>Oryzoideae</taxon>
        <taxon>Oryzeae</taxon>
        <taxon>Oryzinae</taxon>
        <taxon>Oryza</taxon>
    </lineage>
</organism>
<keyword evidence="3" id="KW-1185">Reference proteome</keyword>
<reference evidence="2" key="1">
    <citation type="submission" date="2015-04" db="UniProtKB">
        <authorList>
            <consortium name="EnsemblPlants"/>
        </authorList>
    </citation>
    <scope>IDENTIFICATION</scope>
</reference>
<name>A0A0D9ZR87_9ORYZ</name>
<sequence>MRVRRGRCFTGQRWRGIGMGRGEGIPEQIRPTRGSARRRYRFSPRLAFFSESTSSPVQTKHLDGSAMVPPPLKLA</sequence>
<dbReference type="Gramene" id="OGLUM04G26350.1">
    <property type="protein sequence ID" value="OGLUM04G26350.1"/>
    <property type="gene ID" value="OGLUM04G26350"/>
</dbReference>
<feature type="region of interest" description="Disordered" evidence="1">
    <location>
        <begin position="53"/>
        <end position="75"/>
    </location>
</feature>
<dbReference type="HOGENOM" id="CLU_2675105_0_0_1"/>
<protein>
    <submittedName>
        <fullName evidence="2">Uncharacterized protein</fullName>
    </submittedName>
</protein>
<evidence type="ECO:0000313" key="2">
    <source>
        <dbReference type="EnsemblPlants" id="OGLUM04G26350.1"/>
    </source>
</evidence>
<dbReference type="Proteomes" id="UP000026961">
    <property type="component" value="Chromosome 4"/>
</dbReference>
<accession>A0A0D9ZR87</accession>
<reference evidence="2" key="2">
    <citation type="submission" date="2018-05" db="EMBL/GenBank/DDBJ databases">
        <title>OgluRS3 (Oryza glumaepatula Reference Sequence Version 3).</title>
        <authorList>
            <person name="Zhang J."/>
            <person name="Kudrna D."/>
            <person name="Lee S."/>
            <person name="Talag J."/>
            <person name="Welchert J."/>
            <person name="Wing R.A."/>
        </authorList>
    </citation>
    <scope>NUCLEOTIDE SEQUENCE [LARGE SCALE GENOMIC DNA]</scope>
</reference>
<evidence type="ECO:0000256" key="1">
    <source>
        <dbReference type="SAM" id="MobiDB-lite"/>
    </source>
</evidence>